<organism evidence="4">
    <name type="scientific">termite gut metagenome</name>
    <dbReference type="NCBI Taxonomy" id="433724"/>
    <lineage>
        <taxon>unclassified sequences</taxon>
        <taxon>metagenomes</taxon>
        <taxon>organismal metagenomes</taxon>
    </lineage>
</organism>
<feature type="domain" description="Glycoside hydrolase family 42 N-terminal" evidence="3">
    <location>
        <begin position="11"/>
        <end position="102"/>
    </location>
</feature>
<evidence type="ECO:0000256" key="1">
    <source>
        <dbReference type="ARBA" id="ARBA00022801"/>
    </source>
</evidence>
<keyword evidence="2" id="KW-0326">Glycosidase</keyword>
<dbReference type="Gene3D" id="3.20.20.80">
    <property type="entry name" value="Glycosidases"/>
    <property type="match status" value="1"/>
</dbReference>
<dbReference type="AlphaFoldDB" id="A0A5J4R0W7"/>
<evidence type="ECO:0000313" key="4">
    <source>
        <dbReference type="EMBL" id="KAA6327727.1"/>
    </source>
</evidence>
<evidence type="ECO:0000256" key="2">
    <source>
        <dbReference type="ARBA" id="ARBA00023295"/>
    </source>
</evidence>
<comment type="caution">
    <text evidence="4">The sequence shown here is derived from an EMBL/GenBank/DDBJ whole genome shotgun (WGS) entry which is preliminary data.</text>
</comment>
<dbReference type="InterPro" id="IPR013529">
    <property type="entry name" value="Glyco_hydro_42_N"/>
</dbReference>
<dbReference type="GO" id="GO:0004565">
    <property type="term" value="F:beta-galactosidase activity"/>
    <property type="evidence" value="ECO:0007669"/>
    <property type="project" value="InterPro"/>
</dbReference>
<dbReference type="GO" id="GO:0009341">
    <property type="term" value="C:beta-galactosidase complex"/>
    <property type="evidence" value="ECO:0007669"/>
    <property type="project" value="InterPro"/>
</dbReference>
<dbReference type="InterPro" id="IPR017853">
    <property type="entry name" value="GH"/>
</dbReference>
<protein>
    <recommendedName>
        <fullName evidence="3">Glycoside hydrolase family 42 N-terminal domain-containing protein</fullName>
    </recommendedName>
</protein>
<accession>A0A5J4R0W7</accession>
<proteinExistence type="predicted"/>
<reference evidence="4" key="1">
    <citation type="submission" date="2019-03" db="EMBL/GenBank/DDBJ databases">
        <title>Single cell metagenomics reveals metabolic interactions within the superorganism composed of flagellate Streblomastix strix and complex community of Bacteroidetes bacteria on its surface.</title>
        <authorList>
            <person name="Treitli S.C."/>
            <person name="Kolisko M."/>
            <person name="Husnik F."/>
            <person name="Keeling P."/>
            <person name="Hampl V."/>
        </authorList>
    </citation>
    <scope>NUCLEOTIDE SEQUENCE</scope>
    <source>
        <strain evidence="4">STM</strain>
    </source>
</reference>
<dbReference type="EMBL" id="SNRY01001940">
    <property type="protein sequence ID" value="KAA6327727.1"/>
    <property type="molecule type" value="Genomic_DNA"/>
</dbReference>
<dbReference type="Pfam" id="PF02449">
    <property type="entry name" value="Glyco_hydro_42"/>
    <property type="match status" value="1"/>
</dbReference>
<evidence type="ECO:0000259" key="3">
    <source>
        <dbReference type="Pfam" id="PF02449"/>
    </source>
</evidence>
<sequence>MQYPATNVYPPVQDAQDGLFIAYSGDHMRTVAKGNYIVKETNAQVTGWNSREQFPSYDGQLRQNVYGHLASGSNMVSYWHWHTLHYGQETYWRGILGQDLEPNRSM</sequence>
<gene>
    <name evidence="4" type="ORF">EZS27_023304</name>
</gene>
<dbReference type="GO" id="GO:0005975">
    <property type="term" value="P:carbohydrate metabolic process"/>
    <property type="evidence" value="ECO:0007669"/>
    <property type="project" value="InterPro"/>
</dbReference>
<name>A0A5J4R0W7_9ZZZZ</name>
<dbReference type="SUPFAM" id="SSF51445">
    <property type="entry name" value="(Trans)glycosidases"/>
    <property type="match status" value="1"/>
</dbReference>
<keyword evidence="1" id="KW-0378">Hydrolase</keyword>